<dbReference type="STRING" id="436017.A4S2Z1"/>
<dbReference type="GO" id="GO:0110102">
    <property type="term" value="P:ribulose bisphosphate carboxylase complex assembly"/>
    <property type="evidence" value="ECO:0007669"/>
    <property type="project" value="InterPro"/>
</dbReference>
<sequence>GYGVSPEMKASEALKTLFTVAAVRTTLDQELSYDNEGGSTALSSALAGFLETHPLRNGDEWLEALMRDEPQLRLAALRLMETRAAYARENFDWQALRDLAVETTVRGNDALMVKYV</sequence>
<dbReference type="Gene3D" id="1.10.1200.210">
    <property type="entry name" value="Chaperonin-like RbcX"/>
    <property type="match status" value="1"/>
</dbReference>
<dbReference type="EMBL" id="CP000589">
    <property type="protein sequence ID" value="ABO98122.1"/>
    <property type="molecule type" value="Genomic_DNA"/>
</dbReference>
<dbReference type="eggNOG" id="ENOG502RZSC">
    <property type="taxonomic scope" value="Eukaryota"/>
</dbReference>
<dbReference type="GO" id="GO:0015979">
    <property type="term" value="P:photosynthesis"/>
    <property type="evidence" value="ECO:0007669"/>
    <property type="project" value="UniProtKB-KW"/>
</dbReference>
<dbReference type="PANTHER" id="PTHR33791:SF1">
    <property type="entry name" value="RUBISCO CHAPERONE RBCX"/>
    <property type="match status" value="1"/>
</dbReference>
<evidence type="ECO:0000256" key="1">
    <source>
        <dbReference type="ARBA" id="ARBA00022531"/>
    </source>
</evidence>
<organism evidence="4 5">
    <name type="scientific">Ostreococcus lucimarinus (strain CCE9901)</name>
    <dbReference type="NCBI Taxonomy" id="436017"/>
    <lineage>
        <taxon>Eukaryota</taxon>
        <taxon>Viridiplantae</taxon>
        <taxon>Chlorophyta</taxon>
        <taxon>Mamiellophyceae</taxon>
        <taxon>Mamiellales</taxon>
        <taxon>Bathycoccaceae</taxon>
        <taxon>Ostreococcus</taxon>
    </lineage>
</organism>
<evidence type="ECO:0000256" key="2">
    <source>
        <dbReference type="ARBA" id="ARBA00023186"/>
    </source>
</evidence>
<dbReference type="InterPro" id="IPR003435">
    <property type="entry name" value="Chaperonin_RcbX"/>
</dbReference>
<dbReference type="Pfam" id="PF02341">
    <property type="entry name" value="RbcX"/>
    <property type="match status" value="1"/>
</dbReference>
<keyword evidence="3" id="KW-0120">Carbon dioxide fixation</keyword>
<protein>
    <submittedName>
        <fullName evidence="4">Uncharacterized protein</fullName>
    </submittedName>
</protein>
<dbReference type="GeneID" id="5003888"/>
<gene>
    <name evidence="4" type="ORF">OSTLU_8657</name>
</gene>
<dbReference type="Proteomes" id="UP000001568">
    <property type="component" value="Chromosome 9"/>
</dbReference>
<dbReference type="GO" id="GO:0044183">
    <property type="term" value="F:protein folding chaperone"/>
    <property type="evidence" value="ECO:0007669"/>
    <property type="project" value="InterPro"/>
</dbReference>
<dbReference type="AlphaFoldDB" id="A4S2Z1"/>
<name>A4S2Z1_OSTLU</name>
<dbReference type="OrthoDB" id="513226at2759"/>
<dbReference type="RefSeq" id="XP_001419829.1">
    <property type="nucleotide sequence ID" value="XM_001419792.1"/>
</dbReference>
<dbReference type="HOGENOM" id="CLU_102343_0_0_1"/>
<reference evidence="4 5" key="1">
    <citation type="journal article" date="2007" name="Proc. Natl. Acad. Sci. U.S.A.">
        <title>The tiny eukaryote Ostreococcus provides genomic insights into the paradox of plankton speciation.</title>
        <authorList>
            <person name="Palenik B."/>
            <person name="Grimwood J."/>
            <person name="Aerts A."/>
            <person name="Rouze P."/>
            <person name="Salamov A."/>
            <person name="Putnam N."/>
            <person name="Dupont C."/>
            <person name="Jorgensen R."/>
            <person name="Derelle E."/>
            <person name="Rombauts S."/>
            <person name="Zhou K."/>
            <person name="Otillar R."/>
            <person name="Merchant S.S."/>
            <person name="Podell S."/>
            <person name="Gaasterland T."/>
            <person name="Napoli C."/>
            <person name="Gendler K."/>
            <person name="Manuell A."/>
            <person name="Tai V."/>
            <person name="Vallon O."/>
            <person name="Piganeau G."/>
            <person name="Jancek S."/>
            <person name="Heijde M."/>
            <person name="Jabbari K."/>
            <person name="Bowler C."/>
            <person name="Lohr M."/>
            <person name="Robbens S."/>
            <person name="Werner G."/>
            <person name="Dubchak I."/>
            <person name="Pazour G.J."/>
            <person name="Ren Q."/>
            <person name="Paulsen I."/>
            <person name="Delwiche C."/>
            <person name="Schmutz J."/>
            <person name="Rokhsar D."/>
            <person name="Van de Peer Y."/>
            <person name="Moreau H."/>
            <person name="Grigoriev I.V."/>
        </authorList>
    </citation>
    <scope>NUCLEOTIDE SEQUENCE [LARGE SCALE GENOMIC DNA]</scope>
    <source>
        <strain evidence="4 5">CCE9901</strain>
    </source>
</reference>
<keyword evidence="5" id="KW-1185">Reference proteome</keyword>
<feature type="non-terminal residue" evidence="4">
    <location>
        <position position="1"/>
    </location>
</feature>
<feature type="non-terminal residue" evidence="4">
    <location>
        <position position="116"/>
    </location>
</feature>
<accession>A4S2Z1</accession>
<proteinExistence type="predicted"/>
<evidence type="ECO:0000313" key="5">
    <source>
        <dbReference type="Proteomes" id="UP000001568"/>
    </source>
</evidence>
<keyword evidence="2" id="KW-0143">Chaperone</keyword>
<evidence type="ECO:0000256" key="3">
    <source>
        <dbReference type="ARBA" id="ARBA00023300"/>
    </source>
</evidence>
<dbReference type="PANTHER" id="PTHR33791">
    <property type="entry name" value="CHAPERONIN-LIKE RBCX PROTEIN 1, CHLOROPLASTIC"/>
    <property type="match status" value="1"/>
</dbReference>
<keyword evidence="1" id="KW-0602">Photosynthesis</keyword>
<dbReference type="InterPro" id="IPR038052">
    <property type="entry name" value="Chaperonin_RbcX_sf"/>
</dbReference>
<dbReference type="SUPFAM" id="SSF158615">
    <property type="entry name" value="RbcX-like"/>
    <property type="match status" value="1"/>
</dbReference>
<evidence type="ECO:0000313" key="4">
    <source>
        <dbReference type="EMBL" id="ABO98122.1"/>
    </source>
</evidence>
<dbReference type="Gramene" id="ABO98122">
    <property type="protein sequence ID" value="ABO98122"/>
    <property type="gene ID" value="OSTLU_8657"/>
</dbReference>
<dbReference type="GO" id="GO:0015977">
    <property type="term" value="P:carbon fixation"/>
    <property type="evidence" value="ECO:0007669"/>
    <property type="project" value="UniProtKB-KW"/>
</dbReference>
<dbReference type="KEGG" id="olu:OSTLU_8657"/>
<dbReference type="OMA" id="GVRIMEV"/>